<evidence type="ECO:0000313" key="2">
    <source>
        <dbReference type="EMBL" id="MEQ2244213.1"/>
    </source>
</evidence>
<keyword evidence="3" id="KW-1185">Reference proteome</keyword>
<gene>
    <name evidence="2" type="ORF">ILYODFUR_014795</name>
</gene>
<dbReference type="PROSITE" id="PS51257">
    <property type="entry name" value="PROKAR_LIPOPROTEIN"/>
    <property type="match status" value="1"/>
</dbReference>
<feature type="transmembrane region" description="Helical" evidence="1">
    <location>
        <begin position="45"/>
        <end position="64"/>
    </location>
</feature>
<proteinExistence type="predicted"/>
<evidence type="ECO:0000313" key="3">
    <source>
        <dbReference type="Proteomes" id="UP001482620"/>
    </source>
</evidence>
<name>A0ABV0UJ85_9TELE</name>
<feature type="transmembrane region" description="Helical" evidence="1">
    <location>
        <begin position="150"/>
        <end position="173"/>
    </location>
</feature>
<dbReference type="Proteomes" id="UP001482620">
    <property type="component" value="Unassembled WGS sequence"/>
</dbReference>
<reference evidence="2 3" key="1">
    <citation type="submission" date="2021-06" db="EMBL/GenBank/DDBJ databases">
        <authorList>
            <person name="Palmer J.M."/>
        </authorList>
    </citation>
    <scope>NUCLEOTIDE SEQUENCE [LARGE SCALE GENOMIC DNA]</scope>
    <source>
        <strain evidence="3">if_2019</strain>
        <tissue evidence="2">Muscle</tissue>
    </source>
</reference>
<keyword evidence="1" id="KW-0812">Transmembrane</keyword>
<protein>
    <submittedName>
        <fullName evidence="2">Uncharacterized protein</fullName>
    </submittedName>
</protein>
<sequence>MRMGMCDCDSVCLFFVSGWVLGCSLSCISVGPPSNVRHISSPPHYLLVVAVSGLVLGIRGWVLWQAATGSLPGFDVSRGLRSLGPWLDLLGRRRLLAGPVGSLGLLQCGCRVVPLGLSAALLWGVAVVPVVVLLGFLCSGRPSDVYCSDLLSVCLGSKGAGLWLLTLAIAYLYGETLYIQARSHSDPQVFRFRC</sequence>
<dbReference type="EMBL" id="JAHRIQ010070777">
    <property type="protein sequence ID" value="MEQ2244213.1"/>
    <property type="molecule type" value="Genomic_DNA"/>
</dbReference>
<comment type="caution">
    <text evidence="2">The sequence shown here is derived from an EMBL/GenBank/DDBJ whole genome shotgun (WGS) entry which is preliminary data.</text>
</comment>
<keyword evidence="1" id="KW-1133">Transmembrane helix</keyword>
<keyword evidence="1" id="KW-0472">Membrane</keyword>
<evidence type="ECO:0000256" key="1">
    <source>
        <dbReference type="SAM" id="Phobius"/>
    </source>
</evidence>
<feature type="transmembrane region" description="Helical" evidence="1">
    <location>
        <begin position="120"/>
        <end position="138"/>
    </location>
</feature>
<accession>A0ABV0UJ85</accession>
<organism evidence="2 3">
    <name type="scientific">Ilyodon furcidens</name>
    <name type="common">goldbreast splitfin</name>
    <dbReference type="NCBI Taxonomy" id="33524"/>
    <lineage>
        <taxon>Eukaryota</taxon>
        <taxon>Metazoa</taxon>
        <taxon>Chordata</taxon>
        <taxon>Craniata</taxon>
        <taxon>Vertebrata</taxon>
        <taxon>Euteleostomi</taxon>
        <taxon>Actinopterygii</taxon>
        <taxon>Neopterygii</taxon>
        <taxon>Teleostei</taxon>
        <taxon>Neoteleostei</taxon>
        <taxon>Acanthomorphata</taxon>
        <taxon>Ovalentaria</taxon>
        <taxon>Atherinomorphae</taxon>
        <taxon>Cyprinodontiformes</taxon>
        <taxon>Goodeidae</taxon>
        <taxon>Ilyodon</taxon>
    </lineage>
</organism>